<dbReference type="EMBL" id="JAJOZR010000007">
    <property type="protein sequence ID" value="MCD7109718.1"/>
    <property type="molecule type" value="Genomic_DNA"/>
</dbReference>
<comment type="caution">
    <text evidence="1">The sequence shown here is derived from an EMBL/GenBank/DDBJ whole genome shotgun (WGS) entry which is preliminary data.</text>
</comment>
<protein>
    <submittedName>
        <fullName evidence="1">Uncharacterized protein</fullName>
    </submittedName>
</protein>
<proteinExistence type="predicted"/>
<sequence length="58" mass="6184">MSDFAIYKVTGFKPGGWAKATQVEIAAMSAESAESIIRGMLSQHGDDDRVPLTIRASA</sequence>
<dbReference type="RefSeq" id="WP_231814596.1">
    <property type="nucleotide sequence ID" value="NZ_JAJOZR010000007.1"/>
</dbReference>
<evidence type="ECO:0000313" key="2">
    <source>
        <dbReference type="Proteomes" id="UP001139089"/>
    </source>
</evidence>
<reference evidence="1" key="1">
    <citation type="submission" date="2021-12" db="EMBL/GenBank/DDBJ databases">
        <authorList>
            <person name="Li Y."/>
        </authorList>
    </citation>
    <scope>NUCLEOTIDE SEQUENCE</scope>
    <source>
        <strain evidence="1">DKSPLA3</strain>
    </source>
</reference>
<name>A0A9X1NSP7_9HYPH</name>
<evidence type="ECO:0000313" key="1">
    <source>
        <dbReference type="EMBL" id="MCD7109718.1"/>
    </source>
</evidence>
<accession>A0A9X1NSP7</accession>
<keyword evidence="2" id="KW-1185">Reference proteome</keyword>
<dbReference type="Proteomes" id="UP001139089">
    <property type="component" value="Unassembled WGS sequence"/>
</dbReference>
<dbReference type="AlphaFoldDB" id="A0A9X1NSP7"/>
<organism evidence="1 2">
    <name type="scientific">Rhizobium quercicola</name>
    <dbReference type="NCBI Taxonomy" id="2901226"/>
    <lineage>
        <taxon>Bacteria</taxon>
        <taxon>Pseudomonadati</taxon>
        <taxon>Pseudomonadota</taxon>
        <taxon>Alphaproteobacteria</taxon>
        <taxon>Hyphomicrobiales</taxon>
        <taxon>Rhizobiaceae</taxon>
        <taxon>Rhizobium/Agrobacterium group</taxon>
        <taxon>Rhizobium</taxon>
    </lineage>
</organism>
<gene>
    <name evidence="1" type="ORF">LRX75_11785</name>
</gene>